<sequence length="257" mass="28980">MQLQNHLIFKPPFLLFCFLIYIGCAKAQVSIPPKPDGFWYHNRAPNPDSVVIEAFFDPVCPDSRDSWKPLKEAIQNYGSSIALVVHTFPLPYHDNAFLASRALHIVDKLNVSVTYHLLEAFFGQQEKFYGRATSNLTRAFVQEEIARFVVDTVGRSYSPAIFGGFRDVNSDQATRISFKYGGLRGVYGTPTFFVNGFPLPDAGSALDNNGWLRILDPLVNKQDFFFFLRENRVPNTWLIVGALGVLEHKATTTLPEV</sequence>
<keyword evidence="1" id="KW-0732">Signal</keyword>
<dbReference type="STRING" id="49390.A0A068UGE1"/>
<protein>
    <submittedName>
        <fullName evidence="2">Uncharacterized protein</fullName>
    </submittedName>
</protein>
<evidence type="ECO:0000256" key="1">
    <source>
        <dbReference type="SAM" id="SignalP"/>
    </source>
</evidence>
<reference evidence="3" key="1">
    <citation type="journal article" date="2014" name="Science">
        <title>The coffee genome provides insight into the convergent evolution of caffeine biosynthesis.</title>
        <authorList>
            <person name="Denoeud F."/>
            <person name="Carretero-Paulet L."/>
            <person name="Dereeper A."/>
            <person name="Droc G."/>
            <person name="Guyot R."/>
            <person name="Pietrella M."/>
            <person name="Zheng C."/>
            <person name="Alberti A."/>
            <person name="Anthony F."/>
            <person name="Aprea G."/>
            <person name="Aury J.M."/>
            <person name="Bento P."/>
            <person name="Bernard M."/>
            <person name="Bocs S."/>
            <person name="Campa C."/>
            <person name="Cenci A."/>
            <person name="Combes M.C."/>
            <person name="Crouzillat D."/>
            <person name="Da Silva C."/>
            <person name="Daddiego L."/>
            <person name="De Bellis F."/>
            <person name="Dussert S."/>
            <person name="Garsmeur O."/>
            <person name="Gayraud T."/>
            <person name="Guignon V."/>
            <person name="Jahn K."/>
            <person name="Jamilloux V."/>
            <person name="Joet T."/>
            <person name="Labadie K."/>
            <person name="Lan T."/>
            <person name="Leclercq J."/>
            <person name="Lepelley M."/>
            <person name="Leroy T."/>
            <person name="Li L.T."/>
            <person name="Librado P."/>
            <person name="Lopez L."/>
            <person name="Munoz A."/>
            <person name="Noel B."/>
            <person name="Pallavicini A."/>
            <person name="Perrotta G."/>
            <person name="Poncet V."/>
            <person name="Pot D."/>
            <person name="Priyono X."/>
            <person name="Rigoreau M."/>
            <person name="Rouard M."/>
            <person name="Rozas J."/>
            <person name="Tranchant-Dubreuil C."/>
            <person name="VanBuren R."/>
            <person name="Zhang Q."/>
            <person name="Andrade A.C."/>
            <person name="Argout X."/>
            <person name="Bertrand B."/>
            <person name="de Kochko A."/>
            <person name="Graziosi G."/>
            <person name="Henry R.J."/>
            <person name="Jayarama X."/>
            <person name="Ming R."/>
            <person name="Nagai C."/>
            <person name="Rounsley S."/>
            <person name="Sankoff D."/>
            <person name="Giuliano G."/>
            <person name="Albert V.A."/>
            <person name="Wincker P."/>
            <person name="Lashermes P."/>
        </authorList>
    </citation>
    <scope>NUCLEOTIDE SEQUENCE [LARGE SCALE GENOMIC DNA]</scope>
    <source>
        <strain evidence="3">cv. DH200-94</strain>
    </source>
</reference>
<organism evidence="2 3">
    <name type="scientific">Coffea canephora</name>
    <name type="common">Robusta coffee</name>
    <dbReference type="NCBI Taxonomy" id="49390"/>
    <lineage>
        <taxon>Eukaryota</taxon>
        <taxon>Viridiplantae</taxon>
        <taxon>Streptophyta</taxon>
        <taxon>Embryophyta</taxon>
        <taxon>Tracheophyta</taxon>
        <taxon>Spermatophyta</taxon>
        <taxon>Magnoliopsida</taxon>
        <taxon>eudicotyledons</taxon>
        <taxon>Gunneridae</taxon>
        <taxon>Pentapetalae</taxon>
        <taxon>asterids</taxon>
        <taxon>lamiids</taxon>
        <taxon>Gentianales</taxon>
        <taxon>Rubiaceae</taxon>
        <taxon>Ixoroideae</taxon>
        <taxon>Gardenieae complex</taxon>
        <taxon>Bertiereae - Coffeeae clade</taxon>
        <taxon>Coffeeae</taxon>
        <taxon>Coffea</taxon>
    </lineage>
</organism>
<accession>A0A068UGE1</accession>
<dbReference type="PhylomeDB" id="A0A068UGE1"/>
<proteinExistence type="predicted"/>
<keyword evidence="3" id="KW-1185">Reference proteome</keyword>
<evidence type="ECO:0000313" key="2">
    <source>
        <dbReference type="EMBL" id="CDP07352.1"/>
    </source>
</evidence>
<dbReference type="PANTHER" id="PTHR33875:SF2">
    <property type="entry name" value="ACR183CP"/>
    <property type="match status" value="1"/>
</dbReference>
<dbReference type="InParanoid" id="A0A068UGE1"/>
<dbReference type="Gramene" id="CDP07352">
    <property type="protein sequence ID" value="CDP07352"/>
    <property type="gene ID" value="GSCOC_T00024591001"/>
</dbReference>
<dbReference type="OrthoDB" id="37297at2759"/>
<dbReference type="Gene3D" id="3.40.30.10">
    <property type="entry name" value="Glutaredoxin"/>
    <property type="match status" value="1"/>
</dbReference>
<evidence type="ECO:0000313" key="3">
    <source>
        <dbReference type="Proteomes" id="UP000295252"/>
    </source>
</evidence>
<dbReference type="PANTHER" id="PTHR33875">
    <property type="entry name" value="OS09G0542200 PROTEIN"/>
    <property type="match status" value="1"/>
</dbReference>
<feature type="chain" id="PRO_5001654886" evidence="1">
    <location>
        <begin position="28"/>
        <end position="257"/>
    </location>
</feature>
<dbReference type="EMBL" id="HG739110">
    <property type="protein sequence ID" value="CDP07352.1"/>
    <property type="molecule type" value="Genomic_DNA"/>
</dbReference>
<name>A0A068UGE1_COFCA</name>
<dbReference type="AlphaFoldDB" id="A0A068UGE1"/>
<dbReference type="CDD" id="cd02972">
    <property type="entry name" value="DsbA_family"/>
    <property type="match status" value="1"/>
</dbReference>
<dbReference type="InterPro" id="IPR036249">
    <property type="entry name" value="Thioredoxin-like_sf"/>
</dbReference>
<dbReference type="Proteomes" id="UP000295252">
    <property type="component" value="Chromosome II"/>
</dbReference>
<dbReference type="OMA" id="KYAFLTH"/>
<gene>
    <name evidence="2" type="ORF">GSCOC_T00024591001</name>
</gene>
<dbReference type="SUPFAM" id="SSF52833">
    <property type="entry name" value="Thioredoxin-like"/>
    <property type="match status" value="1"/>
</dbReference>
<feature type="signal peptide" evidence="1">
    <location>
        <begin position="1"/>
        <end position="27"/>
    </location>
</feature>